<keyword evidence="9 12" id="KW-0811">Translocation</keyword>
<keyword evidence="10 12" id="KW-0472">Membrane</keyword>
<dbReference type="AlphaFoldDB" id="A0A840X569"/>
<dbReference type="EMBL" id="JACIJS010000005">
    <property type="protein sequence ID" value="MBB5515847.1"/>
    <property type="molecule type" value="Genomic_DNA"/>
</dbReference>
<accession>A0A840X569</accession>
<comment type="caution">
    <text evidence="14">The sequence shown here is derived from an EMBL/GenBank/DDBJ whole genome shotgun (WGS) entry which is preliminary data.</text>
</comment>
<keyword evidence="6 12" id="KW-0812">Transmembrane</keyword>
<protein>
    <recommendedName>
        <fullName evidence="3 12">Protein-export membrane protein SecG</fullName>
    </recommendedName>
</protein>
<keyword evidence="4 12" id="KW-0813">Transport</keyword>
<comment type="similarity">
    <text evidence="2 12">Belongs to the SecG family.</text>
</comment>
<comment type="subcellular location">
    <subcellularLocation>
        <location evidence="1 12">Cell membrane</location>
        <topology evidence="1 12">Multi-pass membrane protein</topology>
    </subcellularLocation>
</comment>
<evidence type="ECO:0000256" key="5">
    <source>
        <dbReference type="ARBA" id="ARBA00022475"/>
    </source>
</evidence>
<evidence type="ECO:0000256" key="4">
    <source>
        <dbReference type="ARBA" id="ARBA00022448"/>
    </source>
</evidence>
<dbReference type="NCBIfam" id="TIGR00810">
    <property type="entry name" value="secG"/>
    <property type="match status" value="1"/>
</dbReference>
<evidence type="ECO:0000256" key="2">
    <source>
        <dbReference type="ARBA" id="ARBA00008445"/>
    </source>
</evidence>
<comment type="caution">
    <text evidence="12">Lacks conserved residue(s) required for the propagation of feature annotation.</text>
</comment>
<evidence type="ECO:0000256" key="12">
    <source>
        <dbReference type="RuleBase" id="RU365087"/>
    </source>
</evidence>
<dbReference type="GO" id="GO:0009306">
    <property type="term" value="P:protein secretion"/>
    <property type="evidence" value="ECO:0007669"/>
    <property type="project" value="UniProtKB-UniRule"/>
</dbReference>
<dbReference type="Proteomes" id="UP000553766">
    <property type="component" value="Unassembled WGS sequence"/>
</dbReference>
<evidence type="ECO:0000313" key="15">
    <source>
        <dbReference type="Proteomes" id="UP000553766"/>
    </source>
</evidence>
<dbReference type="Pfam" id="PF03840">
    <property type="entry name" value="SecG"/>
    <property type="match status" value="1"/>
</dbReference>
<dbReference type="GO" id="GO:0043952">
    <property type="term" value="P:protein transport by the Sec complex"/>
    <property type="evidence" value="ECO:0007669"/>
    <property type="project" value="TreeGrafter"/>
</dbReference>
<feature type="transmembrane region" description="Helical" evidence="12">
    <location>
        <begin position="51"/>
        <end position="70"/>
    </location>
</feature>
<evidence type="ECO:0000256" key="10">
    <source>
        <dbReference type="ARBA" id="ARBA00023136"/>
    </source>
</evidence>
<evidence type="ECO:0000256" key="13">
    <source>
        <dbReference type="SAM" id="MobiDB-lite"/>
    </source>
</evidence>
<feature type="region of interest" description="Disordered" evidence="13">
    <location>
        <begin position="87"/>
        <end position="123"/>
    </location>
</feature>
<sequence length="123" mass="12243">MENVILIVHLILALSLIIVVLLQRSEGGGLGIGGGGGGAMSSRGTATALSKATWLLAIAFIATSITLTVISTRENARDSVIDRLGVEQPVGGGDAPLLPPGLSGDNLLPPTTGDAPALPPAAD</sequence>
<proteinExistence type="inferred from homology"/>
<evidence type="ECO:0000256" key="1">
    <source>
        <dbReference type="ARBA" id="ARBA00004651"/>
    </source>
</evidence>
<evidence type="ECO:0000256" key="9">
    <source>
        <dbReference type="ARBA" id="ARBA00023010"/>
    </source>
</evidence>
<keyword evidence="5 12" id="KW-1003">Cell membrane</keyword>
<dbReference type="GO" id="GO:0005886">
    <property type="term" value="C:plasma membrane"/>
    <property type="evidence" value="ECO:0007669"/>
    <property type="project" value="UniProtKB-SubCell"/>
</dbReference>
<evidence type="ECO:0000256" key="8">
    <source>
        <dbReference type="ARBA" id="ARBA00022989"/>
    </source>
</evidence>
<dbReference type="PANTHER" id="PTHR34182">
    <property type="entry name" value="PROTEIN-EXPORT MEMBRANE PROTEIN SECG"/>
    <property type="match status" value="1"/>
</dbReference>
<dbReference type="GO" id="GO:0065002">
    <property type="term" value="P:intracellular protein transmembrane transport"/>
    <property type="evidence" value="ECO:0007669"/>
    <property type="project" value="TreeGrafter"/>
</dbReference>
<dbReference type="InterPro" id="IPR004692">
    <property type="entry name" value="SecG"/>
</dbReference>
<evidence type="ECO:0000256" key="6">
    <source>
        <dbReference type="ARBA" id="ARBA00022692"/>
    </source>
</evidence>
<keyword evidence="8 12" id="KW-1133">Transmembrane helix</keyword>
<keyword evidence="7 12" id="KW-0653">Protein transport</keyword>
<name>A0A840X569_9RHOB</name>
<comment type="function">
    <text evidence="11 12">Involved in protein export. Participates in an early event of protein translocation.</text>
</comment>
<dbReference type="RefSeq" id="WP_184010916.1">
    <property type="nucleotide sequence ID" value="NZ_JACIJS010000005.1"/>
</dbReference>
<keyword evidence="15" id="KW-1185">Reference proteome</keyword>
<gene>
    <name evidence="14" type="ORF">FHS89_001867</name>
</gene>
<reference evidence="14 15" key="1">
    <citation type="submission" date="2020-08" db="EMBL/GenBank/DDBJ databases">
        <title>Genomic Encyclopedia of Type Strains, Phase IV (KMG-IV): sequencing the most valuable type-strain genomes for metagenomic binning, comparative biology and taxonomic classification.</title>
        <authorList>
            <person name="Goeker M."/>
        </authorList>
    </citation>
    <scope>NUCLEOTIDE SEQUENCE [LARGE SCALE GENOMIC DNA]</scope>
    <source>
        <strain evidence="14 15">DSM 103377</strain>
    </source>
</reference>
<evidence type="ECO:0000256" key="3">
    <source>
        <dbReference type="ARBA" id="ARBA00017876"/>
    </source>
</evidence>
<evidence type="ECO:0000256" key="11">
    <source>
        <dbReference type="ARBA" id="ARBA00025182"/>
    </source>
</evidence>
<dbReference type="GO" id="GO:0015450">
    <property type="term" value="F:protein-transporting ATPase activity"/>
    <property type="evidence" value="ECO:0007669"/>
    <property type="project" value="UniProtKB-UniRule"/>
</dbReference>
<evidence type="ECO:0000313" key="14">
    <source>
        <dbReference type="EMBL" id="MBB5515847.1"/>
    </source>
</evidence>
<dbReference type="PANTHER" id="PTHR34182:SF1">
    <property type="entry name" value="PROTEIN-EXPORT MEMBRANE PROTEIN SECG"/>
    <property type="match status" value="1"/>
</dbReference>
<evidence type="ECO:0000256" key="7">
    <source>
        <dbReference type="ARBA" id="ARBA00022927"/>
    </source>
</evidence>
<dbReference type="PRINTS" id="PR01651">
    <property type="entry name" value="SECGEXPORT"/>
</dbReference>
<organism evidence="14 15">
    <name type="scientific">Rubricella aquisinus</name>
    <dbReference type="NCBI Taxonomy" id="2028108"/>
    <lineage>
        <taxon>Bacteria</taxon>
        <taxon>Pseudomonadati</taxon>
        <taxon>Pseudomonadota</taxon>
        <taxon>Alphaproteobacteria</taxon>
        <taxon>Rhodobacterales</taxon>
        <taxon>Paracoccaceae</taxon>
        <taxon>Rubricella</taxon>
    </lineage>
</organism>